<dbReference type="PIRSF" id="PIRSF006470">
    <property type="entry name" value="DctB"/>
    <property type="match status" value="1"/>
</dbReference>
<evidence type="ECO:0000256" key="2">
    <source>
        <dbReference type="SAM" id="SignalP"/>
    </source>
</evidence>
<dbReference type="STRING" id="197461.A3843_14105"/>
<feature type="chain" id="PRO_5010586678" evidence="2">
    <location>
        <begin position="22"/>
        <end position="326"/>
    </location>
</feature>
<dbReference type="GO" id="GO:0055085">
    <property type="term" value="P:transmembrane transport"/>
    <property type="evidence" value="ECO:0007669"/>
    <property type="project" value="InterPro"/>
</dbReference>
<dbReference type="InterPro" id="IPR018389">
    <property type="entry name" value="DctP_fam"/>
</dbReference>
<dbReference type="CDD" id="cd13669">
    <property type="entry name" value="PBP2_TRAP_TM0322_like"/>
    <property type="match status" value="1"/>
</dbReference>
<sequence>MNKLLKVALGSALAIAVSGSAALSASYQLNMSTALTTDDPTYIGLERFQELVAEKTDGEVNVRIFPGSQLGTDEDVLEQARAGANVAVIVDGGRLSEFAPELAILSAPYIVDNFSQMRQVVTSDLFETWSEKLANSSGHRILSFNWYQGQRHLITNKPIETPEDLQGVRLRTIGAPVFMETIRQMGATPTPMGWTEVYPGLQQGVIDAAEGQSPAVYGAKLHEVASYYTKTGQFFLITGLVTGDAWFQQLPDEYQTAIRDAALEAGDYASQLTEESLLVYEKKMHEESGMNIVDIDVTPFKEATESVYKDLGLTELRDQVRAVIQD</sequence>
<dbReference type="GO" id="GO:0030288">
    <property type="term" value="C:outer membrane-bounded periplasmic space"/>
    <property type="evidence" value="ECO:0007669"/>
    <property type="project" value="InterPro"/>
</dbReference>
<dbReference type="PANTHER" id="PTHR33376">
    <property type="match status" value="1"/>
</dbReference>
<dbReference type="InterPro" id="IPR038404">
    <property type="entry name" value="TRAP_DctP_sf"/>
</dbReference>
<organism evidence="3 4">
    <name type="scientific">Pseudovibrio exalbescens</name>
    <dbReference type="NCBI Taxonomy" id="197461"/>
    <lineage>
        <taxon>Bacteria</taxon>
        <taxon>Pseudomonadati</taxon>
        <taxon>Pseudomonadota</taxon>
        <taxon>Alphaproteobacteria</taxon>
        <taxon>Hyphomicrobiales</taxon>
        <taxon>Stappiaceae</taxon>
        <taxon>Pseudovibrio</taxon>
    </lineage>
</organism>
<dbReference type="NCBIfam" id="TIGR00787">
    <property type="entry name" value="dctP"/>
    <property type="match status" value="1"/>
</dbReference>
<dbReference type="Pfam" id="PF03480">
    <property type="entry name" value="DctP"/>
    <property type="match status" value="1"/>
</dbReference>
<dbReference type="NCBIfam" id="NF037995">
    <property type="entry name" value="TRAP_S1"/>
    <property type="match status" value="1"/>
</dbReference>
<feature type="signal peptide" evidence="2">
    <location>
        <begin position="1"/>
        <end position="21"/>
    </location>
</feature>
<name>A0A1U7JFC2_9HYPH</name>
<evidence type="ECO:0000313" key="4">
    <source>
        <dbReference type="Proteomes" id="UP000185783"/>
    </source>
</evidence>
<gene>
    <name evidence="3" type="ORF">A3843_14105</name>
</gene>
<dbReference type="Proteomes" id="UP000185783">
    <property type="component" value="Unassembled WGS sequence"/>
</dbReference>
<proteinExistence type="predicted"/>
<accession>A0A1U7JFC2</accession>
<keyword evidence="1 2" id="KW-0732">Signal</keyword>
<protein>
    <submittedName>
        <fullName evidence="3">C4-dicarboxylate ABC transporter</fullName>
    </submittedName>
</protein>
<dbReference type="RefSeq" id="WP_028481717.1">
    <property type="nucleotide sequence ID" value="NZ_LVVZ01000020.1"/>
</dbReference>
<dbReference type="Gene3D" id="3.40.190.170">
    <property type="entry name" value="Bacterial extracellular solute-binding protein, family 7"/>
    <property type="match status" value="1"/>
</dbReference>
<evidence type="ECO:0000313" key="3">
    <source>
        <dbReference type="EMBL" id="OKL43384.1"/>
    </source>
</evidence>
<keyword evidence="4" id="KW-1185">Reference proteome</keyword>
<dbReference type="InterPro" id="IPR004682">
    <property type="entry name" value="TRAP_DctP"/>
</dbReference>
<dbReference type="EMBL" id="LVVZ01000020">
    <property type="protein sequence ID" value="OKL43384.1"/>
    <property type="molecule type" value="Genomic_DNA"/>
</dbReference>
<reference evidence="3 4" key="1">
    <citation type="submission" date="2016-03" db="EMBL/GenBank/DDBJ databases">
        <title>Genome sequence of Nesiotobacter sp. nov., a moderately halophilic alphaproteobacterium isolated from the Yellow Sea, China.</title>
        <authorList>
            <person name="Zhang G."/>
            <person name="Zhang R."/>
        </authorList>
    </citation>
    <scope>NUCLEOTIDE SEQUENCE [LARGE SCALE GENOMIC DNA]</scope>
    <source>
        <strain evidence="3 4">WB1-6</strain>
    </source>
</reference>
<dbReference type="AlphaFoldDB" id="A0A1U7JFC2"/>
<dbReference type="PANTHER" id="PTHR33376:SF3">
    <property type="entry name" value="C4-DICARBOXYLATE-BINDING PROTEIN"/>
    <property type="match status" value="1"/>
</dbReference>
<comment type="caution">
    <text evidence="3">The sequence shown here is derived from an EMBL/GenBank/DDBJ whole genome shotgun (WGS) entry which is preliminary data.</text>
</comment>
<dbReference type="SUPFAM" id="SSF53850">
    <property type="entry name" value="Periplasmic binding protein-like II"/>
    <property type="match status" value="1"/>
</dbReference>
<evidence type="ECO:0000256" key="1">
    <source>
        <dbReference type="ARBA" id="ARBA00022729"/>
    </source>
</evidence>